<organism evidence="1 2">
    <name type="scientific">Phaseolus coccineus</name>
    <name type="common">Scarlet runner bean</name>
    <name type="synonym">Phaseolus multiflorus</name>
    <dbReference type="NCBI Taxonomy" id="3886"/>
    <lineage>
        <taxon>Eukaryota</taxon>
        <taxon>Viridiplantae</taxon>
        <taxon>Streptophyta</taxon>
        <taxon>Embryophyta</taxon>
        <taxon>Tracheophyta</taxon>
        <taxon>Spermatophyta</taxon>
        <taxon>Magnoliopsida</taxon>
        <taxon>eudicotyledons</taxon>
        <taxon>Gunneridae</taxon>
        <taxon>Pentapetalae</taxon>
        <taxon>rosids</taxon>
        <taxon>fabids</taxon>
        <taxon>Fabales</taxon>
        <taxon>Fabaceae</taxon>
        <taxon>Papilionoideae</taxon>
        <taxon>50 kb inversion clade</taxon>
        <taxon>NPAAA clade</taxon>
        <taxon>indigoferoid/millettioid clade</taxon>
        <taxon>Phaseoleae</taxon>
        <taxon>Phaseolus</taxon>
    </lineage>
</organism>
<evidence type="ECO:0000313" key="2">
    <source>
        <dbReference type="Proteomes" id="UP001374584"/>
    </source>
</evidence>
<evidence type="ECO:0000313" key="1">
    <source>
        <dbReference type="EMBL" id="KAK7367724.1"/>
    </source>
</evidence>
<proteinExistence type="predicted"/>
<name>A0AAN9N6S4_PHACN</name>
<protein>
    <submittedName>
        <fullName evidence="1">Uncharacterized protein</fullName>
    </submittedName>
</protein>
<accession>A0AAN9N6S4</accession>
<dbReference type="Proteomes" id="UP001374584">
    <property type="component" value="Unassembled WGS sequence"/>
</dbReference>
<comment type="caution">
    <text evidence="1">The sequence shown here is derived from an EMBL/GenBank/DDBJ whole genome shotgun (WGS) entry which is preliminary data.</text>
</comment>
<sequence>MRPDFHLISQQEFVLVYFHRKSNLPVMEIPNLIDFLNLVRARRREESVGALFDRACLWYLPSGLDKIKSFVVRRGFNPVAGVGPQAYELALQKKRALHNHHWQPSLSRMKNGQRAFMEQLGLGRQSTHSALPRVIGHNRIRVNRPKRLLCQKKMLYMTKVKAIDINTAGYYIHLYSSTNAGRISYIGLTTTLG</sequence>
<reference evidence="1 2" key="1">
    <citation type="submission" date="2024-01" db="EMBL/GenBank/DDBJ databases">
        <title>The genomes of 5 underutilized Papilionoideae crops provide insights into root nodulation and disease resistanc.</title>
        <authorList>
            <person name="Jiang F."/>
        </authorList>
    </citation>
    <scope>NUCLEOTIDE SEQUENCE [LARGE SCALE GENOMIC DNA]</scope>
    <source>
        <strain evidence="1">JINMINGXINNONG_FW02</strain>
        <tissue evidence="1">Leaves</tissue>
    </source>
</reference>
<dbReference type="EMBL" id="JAYMYR010000004">
    <property type="protein sequence ID" value="KAK7367724.1"/>
    <property type="molecule type" value="Genomic_DNA"/>
</dbReference>
<dbReference type="AlphaFoldDB" id="A0AAN9N6S4"/>
<gene>
    <name evidence="1" type="ORF">VNO80_09742</name>
</gene>
<keyword evidence="2" id="KW-1185">Reference proteome</keyword>